<reference evidence="2" key="1">
    <citation type="submission" date="2023-07" db="EMBL/GenBank/DDBJ databases">
        <title>Dyadobacter sp. nov 'subterranea' isolated from contaminted grondwater.</title>
        <authorList>
            <person name="Szabo I."/>
            <person name="Al-Omari J."/>
            <person name="Szerdahelyi S.G."/>
            <person name="Rado J."/>
        </authorList>
    </citation>
    <scope>NUCLEOTIDE SEQUENCE [LARGE SCALE GENOMIC DNA]</scope>
    <source>
        <strain evidence="2">UP-52</strain>
    </source>
</reference>
<name>A0ABR9WHH2_9BACT</name>
<proteinExistence type="predicted"/>
<gene>
    <name evidence="1" type="ORF">IEE83_23535</name>
</gene>
<organism evidence="1 2">
    <name type="scientific">Dyadobacter subterraneus</name>
    <dbReference type="NCBI Taxonomy" id="2773304"/>
    <lineage>
        <taxon>Bacteria</taxon>
        <taxon>Pseudomonadati</taxon>
        <taxon>Bacteroidota</taxon>
        <taxon>Cytophagia</taxon>
        <taxon>Cytophagales</taxon>
        <taxon>Spirosomataceae</taxon>
        <taxon>Dyadobacter</taxon>
    </lineage>
</organism>
<accession>A0ABR9WHH2</accession>
<evidence type="ECO:0000313" key="2">
    <source>
        <dbReference type="Proteomes" id="UP000634134"/>
    </source>
</evidence>
<dbReference type="RefSeq" id="WP_194122894.1">
    <property type="nucleotide sequence ID" value="NZ_JACYGY010000001.1"/>
</dbReference>
<dbReference type="Pfam" id="PF22668">
    <property type="entry name" value="DUF7009"/>
    <property type="match status" value="1"/>
</dbReference>
<evidence type="ECO:0000313" key="1">
    <source>
        <dbReference type="EMBL" id="MBE9464867.1"/>
    </source>
</evidence>
<comment type="caution">
    <text evidence="1">The sequence shown here is derived from an EMBL/GenBank/DDBJ whole genome shotgun (WGS) entry which is preliminary data.</text>
</comment>
<sequence length="122" mass="13842">MKIRIQGNSIRIRLSKSEVDKLCTVGYIEEKTSFGKNAFGYCLQKKTGISELTASYNDDNITMFVPENLLADWPENNVVGFDANMPIGENESLYLLLEKDFKCLDNVTEDQSDNFENPNKTC</sequence>
<dbReference type="InterPro" id="IPR053825">
    <property type="entry name" value="DUF7009"/>
</dbReference>
<dbReference type="EMBL" id="JACYGY010000001">
    <property type="protein sequence ID" value="MBE9464867.1"/>
    <property type="molecule type" value="Genomic_DNA"/>
</dbReference>
<keyword evidence="2" id="KW-1185">Reference proteome</keyword>
<dbReference type="Proteomes" id="UP000634134">
    <property type="component" value="Unassembled WGS sequence"/>
</dbReference>
<protein>
    <submittedName>
        <fullName evidence="1">Uncharacterized protein</fullName>
    </submittedName>
</protein>